<protein>
    <recommendedName>
        <fullName evidence="8">Holo-[acyl-carrier-protein] synthase</fullName>
        <shortName evidence="8">Holo-ACP synthase</shortName>
        <ecNumber evidence="8">2.7.8.7</ecNumber>
    </recommendedName>
    <alternativeName>
        <fullName evidence="8">4'-phosphopantetheinyl transferase AcpS</fullName>
    </alternativeName>
</protein>
<dbReference type="InterPro" id="IPR037143">
    <property type="entry name" value="4-PPantetheinyl_Trfase_dom_sf"/>
</dbReference>
<evidence type="ECO:0000256" key="1">
    <source>
        <dbReference type="ARBA" id="ARBA00022516"/>
    </source>
</evidence>
<dbReference type="GO" id="GO:0006633">
    <property type="term" value="P:fatty acid biosynthetic process"/>
    <property type="evidence" value="ECO:0007669"/>
    <property type="project" value="UniProtKB-UniRule"/>
</dbReference>
<dbReference type="OrthoDB" id="517356at2"/>
<evidence type="ECO:0000313" key="10">
    <source>
        <dbReference type="EMBL" id="SJZ81172.1"/>
    </source>
</evidence>
<comment type="similarity">
    <text evidence="8">Belongs to the P-Pant transferase superfamily. AcpS family.</text>
</comment>
<comment type="cofactor">
    <cofactor evidence="8">
        <name>Mg(2+)</name>
        <dbReference type="ChEBI" id="CHEBI:18420"/>
    </cofactor>
</comment>
<keyword evidence="3 8" id="KW-0479">Metal-binding</keyword>
<dbReference type="InterPro" id="IPR004568">
    <property type="entry name" value="Ppantetheine-prot_Trfase_dom"/>
</dbReference>
<evidence type="ECO:0000256" key="6">
    <source>
        <dbReference type="ARBA" id="ARBA00023098"/>
    </source>
</evidence>
<dbReference type="Pfam" id="PF01648">
    <property type="entry name" value="ACPS"/>
    <property type="match status" value="1"/>
</dbReference>
<dbReference type="Gene3D" id="3.90.470.20">
    <property type="entry name" value="4'-phosphopantetheinyl transferase domain"/>
    <property type="match status" value="1"/>
</dbReference>
<dbReference type="GO" id="GO:0005737">
    <property type="term" value="C:cytoplasm"/>
    <property type="evidence" value="ECO:0007669"/>
    <property type="project" value="UniProtKB-SubCell"/>
</dbReference>
<dbReference type="RefSeq" id="WP_087679136.1">
    <property type="nucleotide sequence ID" value="NZ_FUWV01000012.1"/>
</dbReference>
<dbReference type="Proteomes" id="UP000196365">
    <property type="component" value="Unassembled WGS sequence"/>
</dbReference>
<evidence type="ECO:0000256" key="7">
    <source>
        <dbReference type="ARBA" id="ARBA00023160"/>
    </source>
</evidence>
<evidence type="ECO:0000256" key="2">
    <source>
        <dbReference type="ARBA" id="ARBA00022679"/>
    </source>
</evidence>
<evidence type="ECO:0000256" key="8">
    <source>
        <dbReference type="HAMAP-Rule" id="MF_00101"/>
    </source>
</evidence>
<evidence type="ECO:0000256" key="5">
    <source>
        <dbReference type="ARBA" id="ARBA00022842"/>
    </source>
</evidence>
<accession>A0A1T4NPP3</accession>
<dbReference type="EMBL" id="FUWV01000012">
    <property type="protein sequence ID" value="SJZ81172.1"/>
    <property type="molecule type" value="Genomic_DNA"/>
</dbReference>
<reference evidence="10 11" key="1">
    <citation type="submission" date="2017-02" db="EMBL/GenBank/DDBJ databases">
        <authorList>
            <person name="Peterson S.W."/>
        </authorList>
    </citation>
    <scope>NUCLEOTIDE SEQUENCE [LARGE SCALE GENOMIC DNA]</scope>
    <source>
        <strain evidence="10 11">DSM 15102</strain>
    </source>
</reference>
<keyword evidence="11" id="KW-1185">Reference proteome</keyword>
<dbReference type="InterPro" id="IPR002582">
    <property type="entry name" value="ACPS"/>
</dbReference>
<comment type="catalytic activity">
    <reaction evidence="8">
        <text>apo-[ACP] + CoA = holo-[ACP] + adenosine 3',5'-bisphosphate + H(+)</text>
        <dbReference type="Rhea" id="RHEA:12068"/>
        <dbReference type="Rhea" id="RHEA-COMP:9685"/>
        <dbReference type="Rhea" id="RHEA-COMP:9690"/>
        <dbReference type="ChEBI" id="CHEBI:15378"/>
        <dbReference type="ChEBI" id="CHEBI:29999"/>
        <dbReference type="ChEBI" id="CHEBI:57287"/>
        <dbReference type="ChEBI" id="CHEBI:58343"/>
        <dbReference type="ChEBI" id="CHEBI:64479"/>
        <dbReference type="EC" id="2.7.8.7"/>
    </reaction>
</comment>
<gene>
    <name evidence="8" type="primary">acpS</name>
    <name evidence="10" type="ORF">SAMN02745973_01755</name>
</gene>
<keyword evidence="6 8" id="KW-0443">Lipid metabolism</keyword>
<name>A0A1T4NPP3_9FIRM</name>
<proteinExistence type="inferred from homology"/>
<dbReference type="NCBIfam" id="TIGR00516">
    <property type="entry name" value="acpS"/>
    <property type="match status" value="1"/>
</dbReference>
<evidence type="ECO:0000313" key="11">
    <source>
        <dbReference type="Proteomes" id="UP000196365"/>
    </source>
</evidence>
<keyword evidence="8" id="KW-0963">Cytoplasm</keyword>
<dbReference type="InterPro" id="IPR008278">
    <property type="entry name" value="4-PPantetheinyl_Trfase_dom"/>
</dbReference>
<dbReference type="GO" id="GO:0008897">
    <property type="term" value="F:holo-[acyl-carrier-protein] synthase activity"/>
    <property type="evidence" value="ECO:0007669"/>
    <property type="project" value="UniProtKB-UniRule"/>
</dbReference>
<dbReference type="GO" id="GO:0000287">
    <property type="term" value="F:magnesium ion binding"/>
    <property type="evidence" value="ECO:0007669"/>
    <property type="project" value="UniProtKB-UniRule"/>
</dbReference>
<comment type="subcellular location">
    <subcellularLocation>
        <location evidence="8">Cytoplasm</location>
    </subcellularLocation>
</comment>
<dbReference type="HAMAP" id="MF_00101">
    <property type="entry name" value="AcpS"/>
    <property type="match status" value="1"/>
</dbReference>
<keyword evidence="5 8" id="KW-0460">Magnesium</keyword>
<comment type="function">
    <text evidence="8">Transfers the 4'-phosphopantetheine moiety from coenzyme A to a Ser of acyl-carrier-protein.</text>
</comment>
<dbReference type="AlphaFoldDB" id="A0A1T4NPP3"/>
<dbReference type="NCBIfam" id="TIGR00556">
    <property type="entry name" value="pantethn_trn"/>
    <property type="match status" value="1"/>
</dbReference>
<evidence type="ECO:0000256" key="4">
    <source>
        <dbReference type="ARBA" id="ARBA00022832"/>
    </source>
</evidence>
<dbReference type="EC" id="2.7.8.7" evidence="8"/>
<keyword evidence="4 8" id="KW-0276">Fatty acid metabolism</keyword>
<dbReference type="SUPFAM" id="SSF56214">
    <property type="entry name" value="4'-phosphopantetheinyl transferase"/>
    <property type="match status" value="1"/>
</dbReference>
<feature type="binding site" evidence="8">
    <location>
        <position position="57"/>
    </location>
    <ligand>
        <name>Mg(2+)</name>
        <dbReference type="ChEBI" id="CHEBI:18420"/>
    </ligand>
</feature>
<evidence type="ECO:0000259" key="9">
    <source>
        <dbReference type="Pfam" id="PF01648"/>
    </source>
</evidence>
<evidence type="ECO:0000256" key="3">
    <source>
        <dbReference type="ARBA" id="ARBA00022723"/>
    </source>
</evidence>
<organism evidence="10 11">
    <name type="scientific">Garciella nitratireducens DSM 15102</name>
    <dbReference type="NCBI Taxonomy" id="1121911"/>
    <lineage>
        <taxon>Bacteria</taxon>
        <taxon>Bacillati</taxon>
        <taxon>Bacillota</taxon>
        <taxon>Clostridia</taxon>
        <taxon>Eubacteriales</taxon>
        <taxon>Eubacteriaceae</taxon>
        <taxon>Garciella</taxon>
    </lineage>
</organism>
<sequence length="127" mass="14576">MILGTGIDIIEIQRISRVVNRRKNFMIRFFTSGEREYFYNNGKKRIESIAGYYAAKEAIAKSMGTGFSGFGWQEIEIKKLEKGQPQVFLWGKAKEEARKREIDHILLSISHCKEYAVAQAIAIGEKK</sequence>
<keyword evidence="2 8" id="KW-0808">Transferase</keyword>
<feature type="domain" description="4'-phosphopantetheinyl transferase" evidence="9">
    <location>
        <begin position="5"/>
        <end position="118"/>
    </location>
</feature>
<feature type="binding site" evidence="8">
    <location>
        <position position="8"/>
    </location>
    <ligand>
        <name>Mg(2+)</name>
        <dbReference type="ChEBI" id="CHEBI:18420"/>
    </ligand>
</feature>
<keyword evidence="7 8" id="KW-0275">Fatty acid biosynthesis</keyword>
<keyword evidence="1 8" id="KW-0444">Lipid biosynthesis</keyword>